<organism evidence="2 4">
    <name type="scientific">Legionella moravica</name>
    <dbReference type="NCBI Taxonomy" id="39962"/>
    <lineage>
        <taxon>Bacteria</taxon>
        <taxon>Pseudomonadati</taxon>
        <taxon>Pseudomonadota</taxon>
        <taxon>Gammaproteobacteria</taxon>
        <taxon>Legionellales</taxon>
        <taxon>Legionellaceae</taxon>
        <taxon>Legionella</taxon>
    </lineage>
</organism>
<dbReference type="EMBL" id="LNYN01000019">
    <property type="protein sequence ID" value="KTD34731.1"/>
    <property type="molecule type" value="Genomic_DNA"/>
</dbReference>
<keyword evidence="3" id="KW-1185">Reference proteome</keyword>
<reference evidence="2 4" key="2">
    <citation type="submission" date="2018-06" db="EMBL/GenBank/DDBJ databases">
        <authorList>
            <consortium name="Pathogen Informatics"/>
            <person name="Doyle S."/>
        </authorList>
    </citation>
    <scope>NUCLEOTIDE SEQUENCE [LARGE SCALE GENOMIC DNA]</scope>
    <source>
        <strain evidence="2 4">NCTC12239</strain>
    </source>
</reference>
<dbReference type="OrthoDB" id="5647572at2"/>
<dbReference type="EMBL" id="UGOG01000001">
    <property type="protein sequence ID" value="STX61338.1"/>
    <property type="molecule type" value="Genomic_DNA"/>
</dbReference>
<dbReference type="AlphaFoldDB" id="A0A378JVA8"/>
<evidence type="ECO:0000313" key="3">
    <source>
        <dbReference type="Proteomes" id="UP000054985"/>
    </source>
</evidence>
<evidence type="ECO:0000313" key="4">
    <source>
        <dbReference type="Proteomes" id="UP000254040"/>
    </source>
</evidence>
<sequence length="208" mass="24278">MTQRLVWNFEFSTTKTIPLTNLVTDEHDIIKWERRFFWPESEIIHLTCIDNSLLDLANYHQKHKEDYYYILPDSNLNIKLRRNELLYKPILQQTPSATGFGAKINLDAIQHDADTEEDINSDYLFSIAKEARKKGIEVFVKKEAFIYKFPSTPHIKLELARLEVKGHVYFSACIEGKSLYLVELLSDLLLGTQVSCEYVTFLKNIIKS</sequence>
<proteinExistence type="predicted"/>
<dbReference type="Proteomes" id="UP000054985">
    <property type="component" value="Unassembled WGS sequence"/>
</dbReference>
<evidence type="ECO:0000313" key="2">
    <source>
        <dbReference type="EMBL" id="STX61338.1"/>
    </source>
</evidence>
<reference evidence="1 3" key="1">
    <citation type="submission" date="2015-11" db="EMBL/GenBank/DDBJ databases">
        <title>Genomic analysis of 38 Legionella species identifies large and diverse effector repertoires.</title>
        <authorList>
            <person name="Burstein D."/>
            <person name="Amaro F."/>
            <person name="Zusman T."/>
            <person name="Lifshitz Z."/>
            <person name="Cohen O."/>
            <person name="Gilbert J.A."/>
            <person name="Pupko T."/>
            <person name="Shuman H.A."/>
            <person name="Segal G."/>
        </authorList>
    </citation>
    <scope>NUCLEOTIDE SEQUENCE [LARGE SCALE GENOMIC DNA]</scope>
    <source>
        <strain evidence="1 3">ATCC 43877</strain>
    </source>
</reference>
<dbReference type="STRING" id="39962.Lmor_1264"/>
<evidence type="ECO:0000313" key="1">
    <source>
        <dbReference type="EMBL" id="KTD34731.1"/>
    </source>
</evidence>
<name>A0A378JVA8_9GAMM</name>
<dbReference type="RefSeq" id="WP_028385362.1">
    <property type="nucleotide sequence ID" value="NZ_CAAAJG010000004.1"/>
</dbReference>
<protein>
    <submittedName>
        <fullName evidence="2">Uncharacterized protein</fullName>
    </submittedName>
</protein>
<gene>
    <name evidence="1" type="ORF">Lmor_1264</name>
    <name evidence="2" type="ORF">NCTC12239_00244</name>
</gene>
<dbReference type="Proteomes" id="UP000254040">
    <property type="component" value="Unassembled WGS sequence"/>
</dbReference>
<accession>A0A378JVA8</accession>